<proteinExistence type="predicted"/>
<evidence type="ECO:0000313" key="2">
    <source>
        <dbReference type="Proteomes" id="UP000308836"/>
    </source>
</evidence>
<accession>A0AC61R9T5</accession>
<reference evidence="1" key="1">
    <citation type="submission" date="2019-04" db="EMBL/GenBank/DDBJ databases">
        <title>Microbes associate with the intestines of laboratory mice.</title>
        <authorList>
            <person name="Navarre W."/>
            <person name="Wong E."/>
            <person name="Huang K."/>
            <person name="Tropini C."/>
            <person name="Ng K."/>
            <person name="Yu B."/>
        </authorList>
    </citation>
    <scope>NUCLEOTIDE SEQUENCE</scope>
    <source>
        <strain evidence="1">NM09_H32</strain>
    </source>
</reference>
<keyword evidence="2" id="KW-1185">Reference proteome</keyword>
<dbReference type="Proteomes" id="UP000308836">
    <property type="component" value="Unassembled WGS sequence"/>
</dbReference>
<dbReference type="EMBL" id="SRYG01000003">
    <property type="protein sequence ID" value="TGY66867.1"/>
    <property type="molecule type" value="Genomic_DNA"/>
</dbReference>
<comment type="caution">
    <text evidence="1">The sequence shown here is derived from an EMBL/GenBank/DDBJ whole genome shotgun (WGS) entry which is preliminary data.</text>
</comment>
<protein>
    <submittedName>
        <fullName evidence="1">Uncharacterized protein</fullName>
    </submittedName>
</protein>
<evidence type="ECO:0000313" key="1">
    <source>
        <dbReference type="EMBL" id="TGY66867.1"/>
    </source>
</evidence>
<sequence>MSLIYKHRKELDVILGDLGILIITYIVFNYLENSKLILFIGPFLILINTLRIWFEKEIKTVLDFIIKYRYVIALLVFIICVSVKLNGSSIGVYDTIFGKEDPNVMTEIFGKGRPIRGDEFNVQVPYFFSQTYNDFKLNSNYMSLSGQNMIIGYNSPVIGLTLLGKPDIWGYILFGNEIGLSWYWCSRIILFLLVGYELFHILTRNKYLSCFASICLVFSPALQWWFAPHMYQVFFWASTLFVVGYYFFMGQKRWQKILFTILSICSLIGFVISIFPSLQVPTGLIMLSLLICCLIQNKESFVWKKSDFIRVGVVILGAGIVLGQFLIQAKDAIGLLNNTVYPGKRISVGGDYFLANLFTDPTMILNPFVAPSRLNQCEISCFNHFGILFMIYYPYLWYINKKTENSRRMIIGNCLFVILVIEILFMLIGFPEWLAKITLFSYMNRMTLVYGFTALLFSFWSMEAIWESRKKVRWQFGLLAALIYTLLYLKGYLNYLDASFLEKTGMWFYYFVPLVLGGSAFLVFTKFRRLFFPIFGSWIILSGMFVNPIVIGAQSISNHTLITKAIEIREEDPEAYWLTTNSLHTQELLLANGVKVLNAVNFYPDMEKWELIDPSQENEDFYNRYLHMLIVLTGDPTSYVQSTPDSIVLNLNVEDLKKWNVKYLVSNPQASVEELLNTNGISTRKLYTDDASNEEIIELIY</sequence>
<name>A0AC61R9T5_9FIRM</name>
<organism evidence="1 2">
    <name type="scientific">Dubosiella muris</name>
    <dbReference type="NCBI Taxonomy" id="3038133"/>
    <lineage>
        <taxon>Bacteria</taxon>
        <taxon>Bacillati</taxon>
        <taxon>Bacillota</taxon>
        <taxon>Erysipelotrichia</taxon>
        <taxon>Erysipelotrichales</taxon>
        <taxon>Erysipelotrichaceae</taxon>
        <taxon>Dubosiella</taxon>
    </lineage>
</organism>
<gene>
    <name evidence="1" type="ORF">E5336_01925</name>
</gene>